<comment type="caution">
    <text evidence="1">The sequence shown here is derived from an EMBL/GenBank/DDBJ whole genome shotgun (WGS) entry which is preliminary data.</text>
</comment>
<evidence type="ECO:0000313" key="2">
    <source>
        <dbReference type="Proteomes" id="UP000033980"/>
    </source>
</evidence>
<accession>A0A0G1DAY5</accession>
<proteinExistence type="predicted"/>
<organism evidence="1 2">
    <name type="scientific">Candidatus Collierbacteria bacterium GW2011_GWC2_43_12</name>
    <dbReference type="NCBI Taxonomy" id="1618390"/>
    <lineage>
        <taxon>Bacteria</taxon>
        <taxon>Candidatus Collieribacteriota</taxon>
    </lineage>
</organism>
<protein>
    <submittedName>
        <fullName evidence="1">Uncharacterized protein</fullName>
    </submittedName>
</protein>
<evidence type="ECO:0000313" key="1">
    <source>
        <dbReference type="EMBL" id="KKS94834.1"/>
    </source>
</evidence>
<gene>
    <name evidence="1" type="ORF">UV68_C0002G0034</name>
</gene>
<dbReference type="EMBL" id="LCFK01000002">
    <property type="protein sequence ID" value="KKS94834.1"/>
    <property type="molecule type" value="Genomic_DNA"/>
</dbReference>
<name>A0A0G1DAY5_9BACT</name>
<reference evidence="1 2" key="1">
    <citation type="journal article" date="2015" name="Nature">
        <title>rRNA introns, odd ribosomes, and small enigmatic genomes across a large radiation of phyla.</title>
        <authorList>
            <person name="Brown C.T."/>
            <person name="Hug L.A."/>
            <person name="Thomas B.C."/>
            <person name="Sharon I."/>
            <person name="Castelle C.J."/>
            <person name="Singh A."/>
            <person name="Wilkins M.J."/>
            <person name="Williams K.H."/>
            <person name="Banfield J.F."/>
        </authorList>
    </citation>
    <scope>NUCLEOTIDE SEQUENCE [LARGE SCALE GENOMIC DNA]</scope>
</reference>
<dbReference type="AlphaFoldDB" id="A0A0G1DAY5"/>
<sequence length="156" mass="17490">MKELEFTQSSVIENALRSQKVEQLVQMYYWRDSRAKDFDPTTSTIGLIISVDSEKVVIEGTLSRGSQALSVITSYSEIPALVKNSNVLTIEVCDEDILSLIQSTESDVIELTTPWSGPKGDEWDSPAYDSFWSGAEKYFAEKIRTLEKVGKKVKVV</sequence>
<dbReference type="Proteomes" id="UP000033980">
    <property type="component" value="Unassembled WGS sequence"/>
</dbReference>